<evidence type="ECO:0000259" key="4">
    <source>
        <dbReference type="Pfam" id="PF23389"/>
    </source>
</evidence>
<comment type="caution">
    <text evidence="5">The sequence shown here is derived from an EMBL/GenBank/DDBJ whole genome shotgun (WGS) entry which is preliminary data.</text>
</comment>
<dbReference type="InterPro" id="IPR015943">
    <property type="entry name" value="WD40/YVTN_repeat-like_dom_sf"/>
</dbReference>
<dbReference type="InterPro" id="IPR011659">
    <property type="entry name" value="WD40"/>
</dbReference>
<feature type="repeat" description="WD" evidence="3">
    <location>
        <begin position="162"/>
        <end position="203"/>
    </location>
</feature>
<feature type="repeat" description="WD" evidence="3">
    <location>
        <begin position="210"/>
        <end position="244"/>
    </location>
</feature>
<keyword evidence="2" id="KW-0677">Repeat</keyword>
<evidence type="ECO:0000313" key="5">
    <source>
        <dbReference type="EMBL" id="RIH81621.1"/>
    </source>
</evidence>
<evidence type="ECO:0000256" key="1">
    <source>
        <dbReference type="ARBA" id="ARBA00022574"/>
    </source>
</evidence>
<dbReference type="SUPFAM" id="SSF50998">
    <property type="entry name" value="Quinoprotein alcohol dehydrogenase-like"/>
    <property type="match status" value="1"/>
</dbReference>
<dbReference type="Pfam" id="PF07676">
    <property type="entry name" value="PD40"/>
    <property type="match status" value="1"/>
</dbReference>
<dbReference type="PROSITE" id="PS50082">
    <property type="entry name" value="WD_REPEATS_2"/>
    <property type="match status" value="8"/>
</dbReference>
<dbReference type="Pfam" id="PF00400">
    <property type="entry name" value="WD40"/>
    <property type="match status" value="7"/>
</dbReference>
<dbReference type="PROSITE" id="PS50294">
    <property type="entry name" value="WD_REPEATS_REGION"/>
    <property type="match status" value="5"/>
</dbReference>
<dbReference type="Gene3D" id="2.130.10.10">
    <property type="entry name" value="YVTN repeat-like/Quinoprotein amine dehydrogenase"/>
    <property type="match status" value="7"/>
</dbReference>
<feature type="domain" description="WDR19 first beta-propeller" evidence="4">
    <location>
        <begin position="49"/>
        <end position="216"/>
    </location>
</feature>
<dbReference type="PROSITE" id="PS00678">
    <property type="entry name" value="WD_REPEATS_1"/>
    <property type="match status" value="1"/>
</dbReference>
<dbReference type="InterPro" id="IPR057855">
    <property type="entry name" value="Beta-prop_WDR19_1st"/>
</dbReference>
<sequence length="1036" mass="109084">MKFKGILLWSFLSLNLVAIAQTGSLGNLLELRRLEGVTEPAGALAVSRDGRWAASGGNDGAVILRDLRSGQSVRTFRAPAGVGAVLSVAFSPDGRTLAAGTRTGDLRLWEASSGRELRRLAPQAETVYDLAFAPDGRGLAVATNRGAVRVFDPRTGQQLRLLSGHTGAVYSLDWSADGRLLATGSSDKTVRLWSAKDGKALKTLRPPQEVTSVAFSPDGKTLASGDFGGSLRLWSVTEGKLLRQIASDGGGTWEVAFSPDGQQMVSGGSTGLKLWSAKSGQRLRVLSPEYYPGWNALAFAGNGRLLASLPAAIQLYDLKRGQVLHSLPGHPAVVSSLALNADGSRVAVGTPAGPVLVYDNASGKLLAALRGHQRRANWLQFTPDGRRLVSLSGGEGILRVWDLSTAKALGQLEGQYSFFSISPDGTTLATADGESLRLWTLPDLRPAARATDFPDEFTSSPVVAVGFSPDGRRLAVGGLRTTWVYDLENGRLLRAFEFAEPFQLLWSRDGRTLAAASETSAAVWDTLSGRRLAVLTPQNGISSIGLSPDGRLLATAGNYNVALWSVATGKAERTFKTGARSLDVAFSPDGTRLAFNDLGGARVLGAAGKAAVFGLPAAPATQARLALSFALPSTPVRVDGDLRGTTDLSGRLELWDLPPGEHQVELEPALELFAPSKLGVTLVAGETRNVQAPLELAAGVPASAKAAWGLEARGHLYAEADFRGASLTPDGSRLALSDGAAVVAWDGSKPSPGGVRTIEFGLETAWPAFTPDGKAFAVITEDGFELREYPSGKRLRKEAGGTYGDALVQAFSPDGRTLLLSRGEQLLLWNVQRWSSAAALTGHTADVYIARFSPDGSLIASGGEDGSVRLWDGRSGQFLRLVGVGEAGEERARGECPSTHCAWSTGSRYAESGQGGTVYDLAFSPDGKLLAGAADDGTVRVWEVATGALLRTLEHAGEAWAVAISPDQQVLASAGEDGIHLWDLASGRKLRTLSTEETYWVGFSPDGRSLFSVGGSRATRWGALSGAPLFAPGAER</sequence>
<proteinExistence type="predicted"/>
<protein>
    <submittedName>
        <fullName evidence="5">Protein TolB</fullName>
    </submittedName>
</protein>
<feature type="repeat" description="WD" evidence="3">
    <location>
        <begin position="840"/>
        <end position="881"/>
    </location>
</feature>
<feature type="repeat" description="WD" evidence="3">
    <location>
        <begin position="952"/>
        <end position="992"/>
    </location>
</feature>
<feature type="repeat" description="WD" evidence="3">
    <location>
        <begin position="369"/>
        <end position="411"/>
    </location>
</feature>
<dbReference type="AlphaFoldDB" id="A0A399EH63"/>
<reference evidence="5 6" key="1">
    <citation type="submission" date="2018-08" db="EMBL/GenBank/DDBJ databases">
        <title>Meiothermus terrae DSM 26712 genome sequencing project.</title>
        <authorList>
            <person name="Da Costa M.S."/>
            <person name="Albuquerque L."/>
            <person name="Raposo P."/>
            <person name="Froufe H.J.C."/>
            <person name="Barroso C.S."/>
            <person name="Egas C."/>
        </authorList>
    </citation>
    <scope>NUCLEOTIDE SEQUENCE [LARGE SCALE GENOMIC DNA]</scope>
    <source>
        <strain evidence="5 6">DSM 26712</strain>
    </source>
</reference>
<dbReference type="InterPro" id="IPR011047">
    <property type="entry name" value="Quinoprotein_ADH-like_sf"/>
</dbReference>
<dbReference type="SUPFAM" id="SSF50978">
    <property type="entry name" value="WD40 repeat-like"/>
    <property type="match status" value="2"/>
</dbReference>
<dbReference type="CDD" id="cd00200">
    <property type="entry name" value="WD40"/>
    <property type="match status" value="1"/>
</dbReference>
<feature type="repeat" description="WD" evidence="3">
    <location>
        <begin position="911"/>
        <end position="952"/>
    </location>
</feature>
<dbReference type="SMART" id="SM00320">
    <property type="entry name" value="WD40"/>
    <property type="match status" value="17"/>
</dbReference>
<evidence type="ECO:0000256" key="2">
    <source>
        <dbReference type="ARBA" id="ARBA00022737"/>
    </source>
</evidence>
<dbReference type="PANTHER" id="PTHR19879:SF9">
    <property type="entry name" value="TRANSCRIPTION INITIATION FACTOR TFIID SUBUNIT 5"/>
    <property type="match status" value="1"/>
</dbReference>
<dbReference type="InterPro" id="IPR036322">
    <property type="entry name" value="WD40_repeat_dom_sf"/>
</dbReference>
<gene>
    <name evidence="5" type="primary">tolB</name>
    <name evidence="5" type="ORF">Mterra_03054</name>
</gene>
<dbReference type="InterPro" id="IPR019775">
    <property type="entry name" value="WD40_repeat_CS"/>
</dbReference>
<dbReference type="InterPro" id="IPR001680">
    <property type="entry name" value="WD40_rpt"/>
</dbReference>
<name>A0A399EH63_9DEIN</name>
<dbReference type="EMBL" id="QXDL01000160">
    <property type="protein sequence ID" value="RIH81621.1"/>
    <property type="molecule type" value="Genomic_DNA"/>
</dbReference>
<dbReference type="PANTHER" id="PTHR19879">
    <property type="entry name" value="TRANSCRIPTION INITIATION FACTOR TFIID"/>
    <property type="match status" value="1"/>
</dbReference>
<feature type="repeat" description="WD" evidence="3">
    <location>
        <begin position="85"/>
        <end position="119"/>
    </location>
</feature>
<accession>A0A399EH63</accession>
<dbReference type="Pfam" id="PF23389">
    <property type="entry name" value="Beta-prop_WDR19_1st"/>
    <property type="match status" value="1"/>
</dbReference>
<keyword evidence="1 3" id="KW-0853">WD repeat</keyword>
<evidence type="ECO:0000313" key="6">
    <source>
        <dbReference type="Proteomes" id="UP000265715"/>
    </source>
</evidence>
<feature type="repeat" description="WD" evidence="3">
    <location>
        <begin position="120"/>
        <end position="161"/>
    </location>
</feature>
<evidence type="ECO:0000256" key="3">
    <source>
        <dbReference type="PROSITE-ProRule" id="PRU00221"/>
    </source>
</evidence>
<keyword evidence="6" id="KW-1185">Reference proteome</keyword>
<organism evidence="5 6">
    <name type="scientific">Calidithermus terrae</name>
    <dbReference type="NCBI Taxonomy" id="1408545"/>
    <lineage>
        <taxon>Bacteria</taxon>
        <taxon>Thermotogati</taxon>
        <taxon>Deinococcota</taxon>
        <taxon>Deinococci</taxon>
        <taxon>Thermales</taxon>
        <taxon>Thermaceae</taxon>
        <taxon>Calidithermus</taxon>
    </lineage>
</organism>
<dbReference type="Proteomes" id="UP000265715">
    <property type="component" value="Unassembled WGS sequence"/>
</dbReference>